<protein>
    <recommendedName>
        <fullName evidence="3">SSU ribosomal protein S2p (SAe)</fullName>
    </recommendedName>
</protein>
<dbReference type="EMBL" id="VJOY01000018">
    <property type="protein sequence ID" value="TRX73245.1"/>
    <property type="molecule type" value="Genomic_DNA"/>
</dbReference>
<reference evidence="1 2" key="1">
    <citation type="submission" date="2019-07" db="EMBL/GenBank/DDBJ databases">
        <title>Pseudomonas mangiferae sp. nov., isolated from bark of mango tree in Thailand.</title>
        <authorList>
            <person name="Srisuk N."/>
            <person name="Anurat P."/>
        </authorList>
    </citation>
    <scope>NUCLEOTIDE SEQUENCE [LARGE SCALE GENOMIC DNA]</scope>
    <source>
        <strain evidence="1 2">DMKU_BBB3-04</strain>
    </source>
</reference>
<proteinExistence type="predicted"/>
<evidence type="ECO:0000313" key="1">
    <source>
        <dbReference type="EMBL" id="TRX73245.1"/>
    </source>
</evidence>
<evidence type="ECO:0000313" key="2">
    <source>
        <dbReference type="Proteomes" id="UP000315235"/>
    </source>
</evidence>
<comment type="caution">
    <text evidence="1">The sequence shown here is derived from an EMBL/GenBank/DDBJ whole genome shotgun (WGS) entry which is preliminary data.</text>
</comment>
<name>A0A553GUT2_9PSED</name>
<dbReference type="OrthoDB" id="6352550at2"/>
<dbReference type="AlphaFoldDB" id="A0A553GUT2"/>
<keyword evidence="2" id="KW-1185">Reference proteome</keyword>
<dbReference type="RefSeq" id="WP_143489930.1">
    <property type="nucleotide sequence ID" value="NZ_VJOY01000018.1"/>
</dbReference>
<gene>
    <name evidence="1" type="ORF">FM069_18910</name>
</gene>
<organism evidence="1 2">
    <name type="scientific">Pseudomonas mangiferae</name>
    <dbReference type="NCBI Taxonomy" id="2593654"/>
    <lineage>
        <taxon>Bacteria</taxon>
        <taxon>Pseudomonadati</taxon>
        <taxon>Pseudomonadota</taxon>
        <taxon>Gammaproteobacteria</taxon>
        <taxon>Pseudomonadales</taxon>
        <taxon>Pseudomonadaceae</taxon>
        <taxon>Pseudomonas</taxon>
    </lineage>
</organism>
<accession>A0A553GUT2</accession>
<evidence type="ECO:0008006" key="3">
    <source>
        <dbReference type="Google" id="ProtNLM"/>
    </source>
</evidence>
<sequence>MSTRAEPGFYIVQDPMPQGSLERLLMPDATAPVLEKFRSLNPHLSQWAKPGQMAVMSASPERLCTVQEAMLMEAAAKVDAALTPLSDDDARFLVRNRDFIEPFLQDGSGALGTASLMVGKHLDDLGNTLRSLEQLYQRSFDQTGTLRGNAFFAERQQLMRQLDASLGPLVRKGVGLPDHPSLRHALGLSSRSLLHHWSKAGRAGAIPGYSTYLEGTARASRYIKYGGYVGIALDAGYSGSRIYTACTVGRSEECRRVQLIEAGRFGGGLVGGALGGYVGTLAVAPICAAIGVGTFGVGGMMCGLVVVGTAGTIAGGAGNSIGETAGELVYEGVR</sequence>
<dbReference type="Proteomes" id="UP000315235">
    <property type="component" value="Unassembled WGS sequence"/>
</dbReference>